<evidence type="ECO:0000256" key="1">
    <source>
        <dbReference type="SAM" id="Coils"/>
    </source>
</evidence>
<dbReference type="EMBL" id="JAKOGI010000054">
    <property type="protein sequence ID" value="KAJ8446470.1"/>
    <property type="molecule type" value="Genomic_DNA"/>
</dbReference>
<reference evidence="3" key="1">
    <citation type="submission" date="2022-04" db="EMBL/GenBank/DDBJ databases">
        <title>Carnegiea gigantea Genome sequencing and assembly v2.</title>
        <authorList>
            <person name="Copetti D."/>
            <person name="Sanderson M.J."/>
            <person name="Burquez A."/>
            <person name="Wojciechowski M.F."/>
        </authorList>
    </citation>
    <scope>NUCLEOTIDE SEQUENCE</scope>
    <source>
        <strain evidence="3">SGP5-SGP5p</strain>
        <tissue evidence="3">Aerial part</tissue>
    </source>
</reference>
<dbReference type="GO" id="GO:0008356">
    <property type="term" value="P:asymmetric cell division"/>
    <property type="evidence" value="ECO:0007669"/>
    <property type="project" value="InterPro"/>
</dbReference>
<dbReference type="OrthoDB" id="1916242at2759"/>
<evidence type="ECO:0000313" key="3">
    <source>
        <dbReference type="EMBL" id="KAJ8446470.1"/>
    </source>
</evidence>
<dbReference type="InterPro" id="IPR040348">
    <property type="entry name" value="POLAR-like"/>
</dbReference>
<dbReference type="PANTHER" id="PTHR33476">
    <property type="entry name" value="EMB|CAB62613.1"/>
    <property type="match status" value="1"/>
</dbReference>
<feature type="compositionally biased region" description="Polar residues" evidence="2">
    <location>
        <begin position="239"/>
        <end position="262"/>
    </location>
</feature>
<dbReference type="Proteomes" id="UP001153076">
    <property type="component" value="Unassembled WGS sequence"/>
</dbReference>
<feature type="coiled-coil region" evidence="1">
    <location>
        <begin position="293"/>
        <end position="320"/>
    </location>
</feature>
<keyword evidence="1" id="KW-0175">Coiled coil</keyword>
<protein>
    <recommendedName>
        <fullName evidence="5">Protein POLAR LOCALIZATION DURING ASYMMETRIC DIVISION AND REDISTRIBUTION</fullName>
    </recommendedName>
</protein>
<evidence type="ECO:0000313" key="4">
    <source>
        <dbReference type="Proteomes" id="UP001153076"/>
    </source>
</evidence>
<dbReference type="AlphaFoldDB" id="A0A9Q1KP23"/>
<evidence type="ECO:0000256" key="2">
    <source>
        <dbReference type="SAM" id="MobiDB-lite"/>
    </source>
</evidence>
<keyword evidence="4" id="KW-1185">Reference proteome</keyword>
<sequence>MLKARVNSGADEGRWRRRGRRYGVDDGSRTGIRGLECSSPALNRLLAIVRKWRGRKRLPLDSEERDCSSRRRENVGAFVEEFRRDSPEIVAEDCRKNDASECQRQEVTFNLALGFGLLSLISASKTELDKTMELRKEMEAILRSIKEEHQSNATTPNPSDAGVAYAASTTLDGLSNVGPFSVDDPAPSFSQPESGISFVCDKDGDMHGKEGFWGGVDQLEEQLAAELELLQLHMEAENSSENQEVAEMSSTDTTSQSVSESSGEVIDAQDNDETQYCGVPPLELERRLHELLQARQEERIKELEAHLECLKKRLHEKEAEASWWKETAKLVSKQVPESSRFLRYDFNGVI</sequence>
<feature type="region of interest" description="Disordered" evidence="2">
    <location>
        <begin position="237"/>
        <end position="273"/>
    </location>
</feature>
<comment type="caution">
    <text evidence="3">The sequence shown here is derived from an EMBL/GenBank/DDBJ whole genome shotgun (WGS) entry which is preliminary data.</text>
</comment>
<dbReference type="PANTHER" id="PTHR33476:SF22">
    <property type="entry name" value="PROTEIN POLAR LOCALIZATION DURING ASYMMETRIC DIVISION AND REDISTRIBUTION"/>
    <property type="match status" value="1"/>
</dbReference>
<name>A0A9Q1KP23_9CARY</name>
<organism evidence="3 4">
    <name type="scientific">Carnegiea gigantea</name>
    <dbReference type="NCBI Taxonomy" id="171969"/>
    <lineage>
        <taxon>Eukaryota</taxon>
        <taxon>Viridiplantae</taxon>
        <taxon>Streptophyta</taxon>
        <taxon>Embryophyta</taxon>
        <taxon>Tracheophyta</taxon>
        <taxon>Spermatophyta</taxon>
        <taxon>Magnoliopsida</taxon>
        <taxon>eudicotyledons</taxon>
        <taxon>Gunneridae</taxon>
        <taxon>Pentapetalae</taxon>
        <taxon>Caryophyllales</taxon>
        <taxon>Cactineae</taxon>
        <taxon>Cactaceae</taxon>
        <taxon>Cactoideae</taxon>
        <taxon>Echinocereeae</taxon>
        <taxon>Carnegiea</taxon>
    </lineage>
</organism>
<evidence type="ECO:0008006" key="5">
    <source>
        <dbReference type="Google" id="ProtNLM"/>
    </source>
</evidence>
<proteinExistence type="predicted"/>
<accession>A0A9Q1KP23</accession>
<gene>
    <name evidence="3" type="ORF">Cgig2_028437</name>
</gene>